<gene>
    <name evidence="2" type="ORF">J0A66_11380</name>
</gene>
<evidence type="ECO:0000256" key="1">
    <source>
        <dbReference type="SAM" id="Phobius"/>
    </source>
</evidence>
<feature type="transmembrane region" description="Helical" evidence="1">
    <location>
        <begin position="54"/>
        <end position="82"/>
    </location>
</feature>
<protein>
    <submittedName>
        <fullName evidence="2">Uncharacterized protein</fullName>
    </submittedName>
</protein>
<feature type="transmembrane region" description="Helical" evidence="1">
    <location>
        <begin position="88"/>
        <end position="109"/>
    </location>
</feature>
<dbReference type="EMBL" id="JAFKCV010000005">
    <property type="protein sequence ID" value="MBN7825828.1"/>
    <property type="molecule type" value="Genomic_DNA"/>
</dbReference>
<dbReference type="RefSeq" id="WP_206573934.1">
    <property type="nucleotide sequence ID" value="NZ_JAFKCV010000005.1"/>
</dbReference>
<dbReference type="Proteomes" id="UP000664654">
    <property type="component" value="Unassembled WGS sequence"/>
</dbReference>
<proteinExistence type="predicted"/>
<sequence>MNSSSPGQSGQESFADSIKLLAAALSELAAAYKDQTKCVGRIARTEWRLSVRAVVLALICMICFGSLLGAFWLSGLLLLTLALHAVSASWLLSISTTLLLQLLMLVYLVRTLHRLFARVGFSQTQQAARHLVSLPIQKAPEHAG</sequence>
<keyword evidence="3" id="KW-1185">Reference proteome</keyword>
<accession>A0A939DN38</accession>
<evidence type="ECO:0000313" key="2">
    <source>
        <dbReference type="EMBL" id="MBN7825828.1"/>
    </source>
</evidence>
<organism evidence="2 3">
    <name type="scientific">Bowmanella dokdonensis</name>
    <dbReference type="NCBI Taxonomy" id="751969"/>
    <lineage>
        <taxon>Bacteria</taxon>
        <taxon>Pseudomonadati</taxon>
        <taxon>Pseudomonadota</taxon>
        <taxon>Gammaproteobacteria</taxon>
        <taxon>Alteromonadales</taxon>
        <taxon>Alteromonadaceae</taxon>
        <taxon>Bowmanella</taxon>
    </lineage>
</organism>
<comment type="caution">
    <text evidence="2">The sequence shown here is derived from an EMBL/GenBank/DDBJ whole genome shotgun (WGS) entry which is preliminary data.</text>
</comment>
<evidence type="ECO:0000313" key="3">
    <source>
        <dbReference type="Proteomes" id="UP000664654"/>
    </source>
</evidence>
<keyword evidence="1" id="KW-0812">Transmembrane</keyword>
<keyword evidence="1" id="KW-1133">Transmembrane helix</keyword>
<reference evidence="2" key="1">
    <citation type="submission" date="2021-03" db="EMBL/GenBank/DDBJ databases">
        <title>novel species isolated from a fishpond in China.</title>
        <authorList>
            <person name="Lu H."/>
            <person name="Cai Z."/>
        </authorList>
    </citation>
    <scope>NUCLEOTIDE SEQUENCE</scope>
    <source>
        <strain evidence="2">JCM 30855</strain>
    </source>
</reference>
<name>A0A939DN38_9ALTE</name>
<keyword evidence="1" id="KW-0472">Membrane</keyword>
<dbReference type="AlphaFoldDB" id="A0A939DN38"/>